<evidence type="ECO:0000313" key="3">
    <source>
        <dbReference type="Proteomes" id="UP000184048"/>
    </source>
</evidence>
<dbReference type="OrthoDB" id="1467719at2"/>
<dbReference type="RefSeq" id="WP_072835124.1">
    <property type="nucleotide sequence ID" value="NZ_FQUU01000007.1"/>
</dbReference>
<keyword evidence="2" id="KW-0132">Cell division</keyword>
<dbReference type="Pfam" id="PF04977">
    <property type="entry name" value="DivIC"/>
    <property type="match status" value="1"/>
</dbReference>
<keyword evidence="2" id="KW-0131">Cell cycle</keyword>
<accession>A0A1M4ZF04</accession>
<proteinExistence type="predicted"/>
<sequence length="102" mass="12094">MKFLSNIPGWLKNKYILSVIAFVVWMIFFDAKDILTQRERTRELRQLQDSKAYFASEIAKEQKALEELKSNPAAIEKYAREKYMMKKDNEDLYIVEPATPKE</sequence>
<name>A0A1M4ZF04_9BACT</name>
<evidence type="ECO:0000313" key="2">
    <source>
        <dbReference type="EMBL" id="SHF16634.1"/>
    </source>
</evidence>
<dbReference type="Proteomes" id="UP000184048">
    <property type="component" value="Unassembled WGS sequence"/>
</dbReference>
<dbReference type="GO" id="GO:0051301">
    <property type="term" value="P:cell division"/>
    <property type="evidence" value="ECO:0007669"/>
    <property type="project" value="UniProtKB-KW"/>
</dbReference>
<evidence type="ECO:0000256" key="1">
    <source>
        <dbReference type="SAM" id="Phobius"/>
    </source>
</evidence>
<keyword evidence="1" id="KW-0472">Membrane</keyword>
<keyword evidence="1" id="KW-1133">Transmembrane helix</keyword>
<feature type="transmembrane region" description="Helical" evidence="1">
    <location>
        <begin position="15"/>
        <end position="35"/>
    </location>
</feature>
<organism evidence="2 3">
    <name type="scientific">Flavisolibacter ginsengisoli DSM 18119</name>
    <dbReference type="NCBI Taxonomy" id="1121884"/>
    <lineage>
        <taxon>Bacteria</taxon>
        <taxon>Pseudomonadati</taxon>
        <taxon>Bacteroidota</taxon>
        <taxon>Chitinophagia</taxon>
        <taxon>Chitinophagales</taxon>
        <taxon>Chitinophagaceae</taxon>
        <taxon>Flavisolibacter</taxon>
    </lineage>
</organism>
<keyword evidence="3" id="KW-1185">Reference proteome</keyword>
<keyword evidence="1" id="KW-0812">Transmembrane</keyword>
<dbReference type="STRING" id="1121884.SAMN02745131_01920"/>
<gene>
    <name evidence="2" type="ORF">SAMN02745131_01920</name>
</gene>
<protein>
    <submittedName>
        <fullName evidence="2">Cell division protein FtsB</fullName>
    </submittedName>
</protein>
<reference evidence="2 3" key="1">
    <citation type="submission" date="2016-11" db="EMBL/GenBank/DDBJ databases">
        <authorList>
            <person name="Jaros S."/>
            <person name="Januszkiewicz K."/>
            <person name="Wedrychowicz H."/>
        </authorList>
    </citation>
    <scope>NUCLEOTIDE SEQUENCE [LARGE SCALE GENOMIC DNA]</scope>
    <source>
        <strain evidence="2 3">DSM 18119</strain>
    </source>
</reference>
<dbReference type="EMBL" id="FQUU01000007">
    <property type="protein sequence ID" value="SHF16634.1"/>
    <property type="molecule type" value="Genomic_DNA"/>
</dbReference>
<dbReference type="InterPro" id="IPR007060">
    <property type="entry name" value="FtsL/DivIC"/>
</dbReference>
<dbReference type="AlphaFoldDB" id="A0A1M4ZF04"/>